<dbReference type="GO" id="GO:0006888">
    <property type="term" value="P:endoplasmic reticulum to Golgi vesicle-mediated transport"/>
    <property type="evidence" value="ECO:0007669"/>
    <property type="project" value="UniProtKB-UniRule"/>
</dbReference>
<dbReference type="GO" id="GO:0006886">
    <property type="term" value="P:intracellular protein transport"/>
    <property type="evidence" value="ECO:0007669"/>
    <property type="project" value="UniProtKB-UniRule"/>
</dbReference>
<dbReference type="Pfam" id="PF05529">
    <property type="entry name" value="Bap31"/>
    <property type="match status" value="1"/>
</dbReference>
<evidence type="ECO:0000313" key="8">
    <source>
        <dbReference type="Proteomes" id="UP000811246"/>
    </source>
</evidence>
<dbReference type="Proteomes" id="UP000811246">
    <property type="component" value="Chromosome 15"/>
</dbReference>
<keyword evidence="4 5" id="KW-0472">Membrane</keyword>
<evidence type="ECO:0000313" key="7">
    <source>
        <dbReference type="EMBL" id="KAG6676004.1"/>
    </source>
</evidence>
<evidence type="ECO:0000256" key="2">
    <source>
        <dbReference type="ARBA" id="ARBA00022692"/>
    </source>
</evidence>
<dbReference type="InterPro" id="IPR008417">
    <property type="entry name" value="BAP29/BAP31"/>
</dbReference>
<keyword evidence="3 5" id="KW-1133">Transmembrane helix</keyword>
<evidence type="ECO:0000256" key="4">
    <source>
        <dbReference type="ARBA" id="ARBA00023136"/>
    </source>
</evidence>
<dbReference type="EMBL" id="CM031839">
    <property type="protein sequence ID" value="KAG6676004.1"/>
    <property type="molecule type" value="Genomic_DNA"/>
</dbReference>
<feature type="domain" description="BAP29/BAP31 transmembrane" evidence="6">
    <location>
        <begin position="53"/>
        <end position="174"/>
    </location>
</feature>
<evidence type="ECO:0000256" key="3">
    <source>
        <dbReference type="ARBA" id="ARBA00022989"/>
    </source>
</evidence>
<evidence type="ECO:0000259" key="6">
    <source>
        <dbReference type="Pfam" id="PF05529"/>
    </source>
</evidence>
<comment type="caution">
    <text evidence="5">Lacks conserved residue(s) required for the propagation of feature annotation.</text>
</comment>
<evidence type="ECO:0000256" key="5">
    <source>
        <dbReference type="RuleBase" id="RU367026"/>
    </source>
</evidence>
<sequence>MPSGLWPLAISGFSLDIKSSIVKTTQKQDRRTGLICRSRRISREREREREREMALQWVILTYLVAVEAAIAVLLTLPSPKLVKNRLVSLVSLILQPALFVVPFAGFQLLDIYWKNEHRLMCTSEICTASERDRYEKSIYKAQRNVILCAASILLYWSVYRICKYHKEIQHLEEVEKKSKEL</sequence>
<gene>
    <name evidence="7" type="ORF">I3842_15G132300</name>
</gene>
<comment type="caution">
    <text evidence="7">The sequence shown here is derived from an EMBL/GenBank/DDBJ whole genome shotgun (WGS) entry which is preliminary data.</text>
</comment>
<evidence type="ECO:0000256" key="1">
    <source>
        <dbReference type="ARBA" id="ARBA00004141"/>
    </source>
</evidence>
<keyword evidence="5" id="KW-0813">Transport</keyword>
<protein>
    <recommendedName>
        <fullName evidence="5">Endoplasmic reticulum transmembrane protein</fullName>
    </recommendedName>
</protein>
<keyword evidence="5" id="KW-0256">Endoplasmic reticulum</keyword>
<organism evidence="7 8">
    <name type="scientific">Carya illinoinensis</name>
    <name type="common">Pecan</name>
    <dbReference type="NCBI Taxonomy" id="32201"/>
    <lineage>
        <taxon>Eukaryota</taxon>
        <taxon>Viridiplantae</taxon>
        <taxon>Streptophyta</taxon>
        <taxon>Embryophyta</taxon>
        <taxon>Tracheophyta</taxon>
        <taxon>Spermatophyta</taxon>
        <taxon>Magnoliopsida</taxon>
        <taxon>eudicotyledons</taxon>
        <taxon>Gunneridae</taxon>
        <taxon>Pentapetalae</taxon>
        <taxon>rosids</taxon>
        <taxon>fabids</taxon>
        <taxon>Fagales</taxon>
        <taxon>Juglandaceae</taxon>
        <taxon>Carya</taxon>
    </lineage>
</organism>
<comment type="subcellular location">
    <subcellularLocation>
        <location evidence="5">Endoplasmic reticulum membrane</location>
        <topology evidence="5">Multi-pass membrane protein</topology>
    </subcellularLocation>
    <subcellularLocation>
        <location evidence="1">Membrane</location>
        <topology evidence="1">Multi-pass membrane protein</topology>
    </subcellularLocation>
</comment>
<dbReference type="GO" id="GO:0005789">
    <property type="term" value="C:endoplasmic reticulum membrane"/>
    <property type="evidence" value="ECO:0007669"/>
    <property type="project" value="UniProtKB-SubCell"/>
</dbReference>
<reference evidence="7" key="1">
    <citation type="submission" date="2021-01" db="EMBL/GenBank/DDBJ databases">
        <authorList>
            <person name="Lovell J.T."/>
            <person name="Bentley N."/>
            <person name="Bhattarai G."/>
            <person name="Jenkins J.W."/>
            <person name="Sreedasyam A."/>
            <person name="Alarcon Y."/>
            <person name="Bock C."/>
            <person name="Boston L."/>
            <person name="Carlson J."/>
            <person name="Cervantes K."/>
            <person name="Clermont K."/>
            <person name="Krom N."/>
            <person name="Kubenka K."/>
            <person name="Mamidi S."/>
            <person name="Mattison C."/>
            <person name="Monteros M."/>
            <person name="Pisani C."/>
            <person name="Plott C."/>
            <person name="Rajasekar S."/>
            <person name="Rhein H.S."/>
            <person name="Rohla C."/>
            <person name="Song M."/>
            <person name="Hilaire R.S."/>
            <person name="Shu S."/>
            <person name="Wells L."/>
            <person name="Wang X."/>
            <person name="Webber J."/>
            <person name="Heerema R.J."/>
            <person name="Klein P."/>
            <person name="Conner P."/>
            <person name="Grauke L."/>
            <person name="Grimwood J."/>
            <person name="Schmutz J."/>
            <person name="Randall J.J."/>
        </authorList>
    </citation>
    <scope>NUCLEOTIDE SEQUENCE</scope>
    <source>
        <tissue evidence="7">Leaf</tissue>
    </source>
</reference>
<feature type="transmembrane region" description="Helical" evidence="5">
    <location>
        <begin position="53"/>
        <end position="74"/>
    </location>
</feature>
<comment type="function">
    <text evidence="5">May play a role in anterograde transport of membrane proteins from the endoplasmic reticulum to the Golgi.</text>
</comment>
<accession>A0A922D7U8</accession>
<feature type="transmembrane region" description="Helical" evidence="5">
    <location>
        <begin position="86"/>
        <end position="109"/>
    </location>
</feature>
<keyword evidence="5" id="KW-0931">ER-Golgi transport</keyword>
<keyword evidence="5" id="KW-0653">Protein transport</keyword>
<proteinExistence type="inferred from homology"/>
<dbReference type="PANTHER" id="PTHR12701:SF20">
    <property type="entry name" value="ENDOPLASMIC RETICULUM TRANSMEMBRANE PROTEIN"/>
    <property type="match status" value="1"/>
</dbReference>
<name>A0A922D7U8_CARIL</name>
<keyword evidence="2 5" id="KW-0812">Transmembrane</keyword>
<dbReference type="InterPro" id="IPR040463">
    <property type="entry name" value="BAP29/BAP31_N"/>
</dbReference>
<dbReference type="AlphaFoldDB" id="A0A922D7U8"/>
<dbReference type="PANTHER" id="PTHR12701">
    <property type="entry name" value="BCR-ASSOCIATED PROTEIN, BAP"/>
    <property type="match status" value="1"/>
</dbReference>
<dbReference type="GO" id="GO:0070973">
    <property type="term" value="P:protein localization to endoplasmic reticulum exit site"/>
    <property type="evidence" value="ECO:0007669"/>
    <property type="project" value="UniProtKB-UniRule"/>
</dbReference>
<comment type="similarity">
    <text evidence="5">Belongs to the BCAP29/BCAP31 family.</text>
</comment>